<dbReference type="GO" id="GO:0046872">
    <property type="term" value="F:metal ion binding"/>
    <property type="evidence" value="ECO:0007669"/>
    <property type="project" value="UniProtKB-KW"/>
</dbReference>
<dbReference type="HOGENOM" id="CLU_067767_0_0_0"/>
<protein>
    <submittedName>
        <fullName evidence="5">p-loop ATPase, MinD superfamily</fullName>
    </submittedName>
</protein>
<gene>
    <name evidence="5" type="ORF">TheveDRAFT_0021</name>
</gene>
<dbReference type="SUPFAM" id="SSF52540">
    <property type="entry name" value="P-loop containing nucleoside triphosphate hydrolases"/>
    <property type="match status" value="1"/>
</dbReference>
<dbReference type="Gene3D" id="3.30.70.20">
    <property type="match status" value="1"/>
</dbReference>
<dbReference type="PANTHER" id="PTHR43063">
    <property type="entry name" value="4FE-4S CLUSTER CONTAINING PARA FAMILY ATPASE PROTEIN"/>
    <property type="match status" value="1"/>
</dbReference>
<dbReference type="GO" id="GO:0051536">
    <property type="term" value="F:iron-sulfur cluster binding"/>
    <property type="evidence" value="ECO:0007669"/>
    <property type="project" value="UniProtKB-KW"/>
</dbReference>
<feature type="domain" description="4Fe-4S ferredoxin-type" evidence="4">
    <location>
        <begin position="74"/>
        <end position="103"/>
    </location>
</feature>
<dbReference type="AlphaFoldDB" id="H0UMR5"/>
<dbReference type="InterPro" id="IPR017900">
    <property type="entry name" value="4Fe4S_Fe_S_CS"/>
</dbReference>
<feature type="domain" description="4Fe-4S ferredoxin-type" evidence="4">
    <location>
        <begin position="104"/>
        <end position="132"/>
    </location>
</feature>
<keyword evidence="3" id="KW-0411">Iron-sulfur</keyword>
<evidence type="ECO:0000313" key="5">
    <source>
        <dbReference type="EMBL" id="EHM09210.1"/>
    </source>
</evidence>
<dbReference type="eggNOG" id="COG1149">
    <property type="taxonomic scope" value="Bacteria"/>
</dbReference>
<keyword evidence="1" id="KW-0479">Metal-binding</keyword>
<proteinExistence type="predicted"/>
<dbReference type="PROSITE" id="PS51379">
    <property type="entry name" value="4FE4S_FER_2"/>
    <property type="match status" value="2"/>
</dbReference>
<dbReference type="PANTHER" id="PTHR43063:SF1">
    <property type="entry name" value="4FE-4S CLUSTER CONTAINING PARA FAMILY ATPASE PROTEIN"/>
    <property type="match status" value="1"/>
</dbReference>
<accession>H0UMR5</accession>
<dbReference type="Proteomes" id="UP000005730">
    <property type="component" value="Chromosome"/>
</dbReference>
<evidence type="ECO:0000256" key="2">
    <source>
        <dbReference type="ARBA" id="ARBA00023004"/>
    </source>
</evidence>
<dbReference type="EMBL" id="CM001377">
    <property type="protein sequence ID" value="EHM09210.1"/>
    <property type="molecule type" value="Genomic_DNA"/>
</dbReference>
<evidence type="ECO:0000256" key="1">
    <source>
        <dbReference type="ARBA" id="ARBA00022723"/>
    </source>
</evidence>
<dbReference type="InterPro" id="IPR002586">
    <property type="entry name" value="CobQ/CobB/MinD/ParA_Nub-bd_dom"/>
</dbReference>
<organism evidence="5 6">
    <name type="scientific">Thermanaerovibrio velox DSM 12556</name>
    <dbReference type="NCBI Taxonomy" id="926567"/>
    <lineage>
        <taxon>Bacteria</taxon>
        <taxon>Thermotogati</taxon>
        <taxon>Synergistota</taxon>
        <taxon>Synergistia</taxon>
        <taxon>Synergistales</taxon>
        <taxon>Synergistaceae</taxon>
        <taxon>Thermanaerovibrio</taxon>
    </lineage>
</organism>
<dbReference type="PROSITE" id="PS00198">
    <property type="entry name" value="4FE4S_FER_1"/>
    <property type="match status" value="1"/>
</dbReference>
<dbReference type="Pfam" id="PF00037">
    <property type="entry name" value="Fer4"/>
    <property type="match status" value="1"/>
</dbReference>
<evidence type="ECO:0000259" key="4">
    <source>
        <dbReference type="PROSITE" id="PS51379"/>
    </source>
</evidence>
<sequence>MRTLGSSPMVIAVVSGKGGAGKTSFAASMALCSPPDLPVTAIDCDVEEPNLALLVQEDNHQGAPGMDSTPVTLPIPMVDPERCSRCGICSRTCRFGGVLCFGRSLPTFNELCHGCGACVMACPNGALSETPRPIGVLNRGVIRHRRGVILEGRLLVGMPNPVPVIDRAVEVGLAEGTGSAVVIDAPPGAACPTVAALRQAQGAILITENTPFGRADGEVVAQLLKDMGKPTGLVLNRSGILEEEPPLEGILGSLPLIARLPFSRKVAEGSAQGIPPSELDEHWREAAVSAWEWARRVLS</sequence>
<name>H0UMR5_9BACT</name>
<keyword evidence="6" id="KW-1185">Reference proteome</keyword>
<dbReference type="InterPro" id="IPR017896">
    <property type="entry name" value="4Fe4S_Fe-S-bd"/>
</dbReference>
<dbReference type="RefSeq" id="WP_006582701.1">
    <property type="nucleotide sequence ID" value="NZ_CM001377.1"/>
</dbReference>
<dbReference type="STRING" id="926567.TheveDRAFT_0021"/>
<evidence type="ECO:0000313" key="6">
    <source>
        <dbReference type="Proteomes" id="UP000005730"/>
    </source>
</evidence>
<dbReference type="InterPro" id="IPR027417">
    <property type="entry name" value="P-loop_NTPase"/>
</dbReference>
<keyword evidence="2" id="KW-0408">Iron</keyword>
<dbReference type="Pfam" id="PF01656">
    <property type="entry name" value="CbiA"/>
    <property type="match status" value="1"/>
</dbReference>
<dbReference type="Gene3D" id="3.40.50.300">
    <property type="entry name" value="P-loop containing nucleotide triphosphate hydrolases"/>
    <property type="match status" value="2"/>
</dbReference>
<reference evidence="5 6" key="1">
    <citation type="submission" date="2011-10" db="EMBL/GenBank/DDBJ databases">
        <title>The Noncontiguous Finished genome of Thermanaerovibrio velox DSM 12556.</title>
        <authorList>
            <consortium name="US DOE Joint Genome Institute (JGI-PGF)"/>
            <person name="Lucas S."/>
            <person name="Copeland A."/>
            <person name="Lapidus A."/>
            <person name="Glavina del Rio T."/>
            <person name="Dalin E."/>
            <person name="Tice H."/>
            <person name="Bruce D."/>
            <person name="Goodwin L."/>
            <person name="Pitluck S."/>
            <person name="Peters L."/>
            <person name="Mikhailova N."/>
            <person name="Teshima H."/>
            <person name="Kyrpides N."/>
            <person name="Mavromatis K."/>
            <person name="Ivanova N."/>
            <person name="Markowitz V."/>
            <person name="Cheng J.-F."/>
            <person name="Hugenholtz P."/>
            <person name="Woyke T."/>
            <person name="Wu D."/>
            <person name="Spring S."/>
            <person name="Brambilla E.-M."/>
            <person name="Klenk H.-P."/>
            <person name="Eisen J.A."/>
        </authorList>
    </citation>
    <scope>NUCLEOTIDE SEQUENCE [LARGE SCALE GENOMIC DNA]</scope>
    <source>
        <strain evidence="5 6">DSM 12556</strain>
    </source>
</reference>
<evidence type="ECO:0000256" key="3">
    <source>
        <dbReference type="ARBA" id="ARBA00023014"/>
    </source>
</evidence>
<dbReference type="OrthoDB" id="9778602at2"/>